<dbReference type="GO" id="GO:0060090">
    <property type="term" value="F:molecular adaptor activity"/>
    <property type="evidence" value="ECO:0000318"/>
    <property type="project" value="GO_Central"/>
</dbReference>
<dbReference type="KEGG" id="pno:SNOG_09754"/>
<feature type="compositionally biased region" description="Low complexity" evidence="7">
    <location>
        <begin position="1"/>
        <end position="17"/>
    </location>
</feature>
<evidence type="ECO:0000256" key="2">
    <source>
        <dbReference type="ARBA" id="ARBA00013806"/>
    </source>
</evidence>
<reference evidence="10" key="1">
    <citation type="journal article" date="2007" name="Plant Cell">
        <title>Dothideomycete-plant interactions illuminated by genome sequencing and EST analysis of the wheat pathogen Stagonospora nodorum.</title>
        <authorList>
            <person name="Hane J.K."/>
            <person name="Lowe R.G."/>
            <person name="Solomon P.S."/>
            <person name="Tan K.C."/>
            <person name="Schoch C.L."/>
            <person name="Spatafora J.W."/>
            <person name="Crous P.W."/>
            <person name="Kodira C."/>
            <person name="Birren B.W."/>
            <person name="Galagan J.E."/>
            <person name="Torriani S.F."/>
            <person name="McDonald B.A."/>
            <person name="Oliver R.P."/>
        </authorList>
    </citation>
    <scope>NUCLEOTIDE SEQUENCE [LARGE SCALE GENOMIC DNA]</scope>
    <source>
        <strain evidence="10">SN15 / ATCC MYA-4574 / FGSC 10173</strain>
    </source>
</reference>
<proteinExistence type="inferred from homology"/>
<dbReference type="EMBL" id="CH445339">
    <property type="protein sequence ID" value="EAT83019.2"/>
    <property type="molecule type" value="Genomic_DNA"/>
</dbReference>
<dbReference type="STRING" id="321614.Q0UER0"/>
<dbReference type="GO" id="GO:0000045">
    <property type="term" value="P:autophagosome assembly"/>
    <property type="evidence" value="ECO:0000318"/>
    <property type="project" value="GO_Central"/>
</dbReference>
<evidence type="ECO:0000256" key="5">
    <source>
        <dbReference type="ARBA" id="ARBA00023136"/>
    </source>
</evidence>
<evidence type="ECO:0000256" key="4">
    <source>
        <dbReference type="ARBA" id="ARBA00023006"/>
    </source>
</evidence>
<keyword evidence="4 6" id="KW-0072">Autophagy</keyword>
<dbReference type="eggNOG" id="ENOG502RYHP">
    <property type="taxonomic scope" value="Eukaryota"/>
</dbReference>
<name>Q0UER0_PHANO</name>
<dbReference type="GO" id="GO:0000423">
    <property type="term" value="P:mitophagy"/>
    <property type="evidence" value="ECO:0000318"/>
    <property type="project" value="GO_Central"/>
</dbReference>
<dbReference type="Pfam" id="PF04108">
    <property type="entry name" value="ATG17_like"/>
    <property type="match status" value="1"/>
</dbReference>
<dbReference type="InterPro" id="IPR007240">
    <property type="entry name" value="Atg17"/>
</dbReference>
<gene>
    <name evidence="9" type="ORF">SNOG_09754</name>
</gene>
<evidence type="ECO:0000256" key="3">
    <source>
        <dbReference type="ARBA" id="ARBA00022490"/>
    </source>
</evidence>
<dbReference type="GO" id="GO:0034727">
    <property type="term" value="P:piecemeal microautophagy of the nucleus"/>
    <property type="evidence" value="ECO:0000318"/>
    <property type="project" value="GO_Central"/>
</dbReference>
<evidence type="ECO:0000313" key="9">
    <source>
        <dbReference type="EMBL" id="EAT83019.2"/>
    </source>
</evidence>
<dbReference type="AlphaFoldDB" id="Q0UER0"/>
<keyword evidence="3 6" id="KW-0963">Cytoplasm</keyword>
<feature type="region of interest" description="Disordered" evidence="7">
    <location>
        <begin position="1"/>
        <end position="25"/>
    </location>
</feature>
<feature type="region of interest" description="Disordered" evidence="7">
    <location>
        <begin position="221"/>
        <end position="243"/>
    </location>
</feature>
<dbReference type="GeneID" id="5976946"/>
<dbReference type="GO" id="GO:0030295">
    <property type="term" value="F:protein kinase activator activity"/>
    <property type="evidence" value="ECO:0000318"/>
    <property type="project" value="GO_Central"/>
</dbReference>
<dbReference type="InParanoid" id="Q0UER0"/>
<feature type="compositionally biased region" description="Low complexity" evidence="7">
    <location>
        <begin position="221"/>
        <end position="231"/>
    </location>
</feature>
<comment type="similarity">
    <text evidence="1 6">Belongs to the ATG17 family.</text>
</comment>
<protein>
    <recommendedName>
        <fullName evidence="2 6">Autophagy-related protein 17</fullName>
    </recommendedName>
</protein>
<dbReference type="InterPro" id="IPR045326">
    <property type="entry name" value="ATG17-like_dom"/>
</dbReference>
<dbReference type="GO" id="GO:1990316">
    <property type="term" value="C:Atg1/ULK1 kinase complex"/>
    <property type="evidence" value="ECO:0000318"/>
    <property type="project" value="GO_Central"/>
</dbReference>
<feature type="domain" description="Autophagy protein ATG17-like" evidence="8">
    <location>
        <begin position="41"/>
        <end position="368"/>
    </location>
</feature>
<dbReference type="VEuPathDB" id="FungiDB:JI435_097540"/>
<evidence type="ECO:0000313" key="10">
    <source>
        <dbReference type="Proteomes" id="UP000001055"/>
    </source>
</evidence>
<dbReference type="GO" id="GO:0000425">
    <property type="term" value="P:pexophagy"/>
    <property type="evidence" value="ECO:0000318"/>
    <property type="project" value="GO_Central"/>
</dbReference>
<organism evidence="9 10">
    <name type="scientific">Phaeosphaeria nodorum (strain SN15 / ATCC MYA-4574 / FGSC 10173)</name>
    <name type="common">Glume blotch fungus</name>
    <name type="synonym">Parastagonospora nodorum</name>
    <dbReference type="NCBI Taxonomy" id="321614"/>
    <lineage>
        <taxon>Eukaryota</taxon>
        <taxon>Fungi</taxon>
        <taxon>Dikarya</taxon>
        <taxon>Ascomycota</taxon>
        <taxon>Pezizomycotina</taxon>
        <taxon>Dothideomycetes</taxon>
        <taxon>Pleosporomycetidae</taxon>
        <taxon>Pleosporales</taxon>
        <taxon>Pleosporineae</taxon>
        <taxon>Phaeosphaeriaceae</taxon>
        <taxon>Parastagonospora</taxon>
    </lineage>
</organism>
<dbReference type="Proteomes" id="UP000001055">
    <property type="component" value="Unassembled WGS sequence"/>
</dbReference>
<comment type="subcellular location">
    <subcellularLocation>
        <location evidence="6">Cytoplasm</location>
    </subcellularLocation>
    <subcellularLocation>
        <location evidence="6">Preautophagosomal structure membrane</location>
        <topology evidence="6">Peripheral membrane protein</topology>
    </subcellularLocation>
</comment>
<accession>Q0UER0</accession>
<evidence type="ECO:0000256" key="1">
    <source>
        <dbReference type="ARBA" id="ARBA00006259"/>
    </source>
</evidence>
<dbReference type="GO" id="GO:0000407">
    <property type="term" value="C:phagophore assembly site"/>
    <property type="evidence" value="ECO:0000318"/>
    <property type="project" value="GO_Central"/>
</dbReference>
<evidence type="ECO:0000256" key="7">
    <source>
        <dbReference type="SAM" id="MobiDB-lite"/>
    </source>
</evidence>
<dbReference type="RefSeq" id="XP_001800041.1">
    <property type="nucleotide sequence ID" value="XM_001799989.1"/>
</dbReference>
<keyword evidence="5" id="KW-0472">Membrane</keyword>
<evidence type="ECO:0000256" key="6">
    <source>
        <dbReference type="RuleBase" id="RU368080"/>
    </source>
</evidence>
<dbReference type="PANTHER" id="PTHR28005:SF1">
    <property type="entry name" value="AUTOPHAGY-RELATED PROTEIN 17"/>
    <property type="match status" value="1"/>
</dbReference>
<dbReference type="HOGENOM" id="CLU_028356_0_0_1"/>
<dbReference type="GO" id="GO:0034045">
    <property type="term" value="C:phagophore assembly site membrane"/>
    <property type="evidence" value="ECO:0007669"/>
    <property type="project" value="UniProtKB-SubCell"/>
</dbReference>
<dbReference type="PANTHER" id="PTHR28005">
    <property type="entry name" value="AUTOPHAGY-RELATED PROTEIN 17"/>
    <property type="match status" value="1"/>
</dbReference>
<sequence length="385" mass="42701">MASQPSPTSSTSSVGSRRSIDQNGPPTLEDLVKHFVASKRSLNTQTVLWRANDIVNTARQLLEENAVLAAKNTSIRNLVEQQVDALEAVRRGIDVFDAEITVEFKPRCNLRGTPQKHLYDFIDSATVSNLEGTLRACIDRYNAAHRILDESNDAFDTSLDNLHTSIENVPLTPASASLPSPIPSLYQDLEAHAKEAAQAFQSLVQHYDLCVTALRHTEGGSAAATEATGDAPTHSTDEFAAPPEPMSEAERQEMVAVLVNDAHEVNDVVTEIRERGSEMTFLLTQIENHINHLRNEASGLSSILKMISQITGEVKTHITTSRSFHALWLQDTRPTLVTGIEEWENQRDFYERFDLAYAELLVEISSRPKKTREGEKKGRRCTEGA</sequence>
<comment type="function">
    <text evidence="6">Autophagy-specific protein that functions in response to autophagy-inducing signals as a scaffold to recruit other ATG proteins to organize preautophagosomal structure (PAS) formation. Modulates the timing and magnitude of the autophagy response, such as the size of the sequestering vesicles. Plays particularly a role in pexophagy and nucleophagy.</text>
</comment>
<evidence type="ECO:0000259" key="8">
    <source>
        <dbReference type="Pfam" id="PF04108"/>
    </source>
</evidence>